<evidence type="ECO:0000259" key="8">
    <source>
        <dbReference type="PROSITE" id="PS50110"/>
    </source>
</evidence>
<dbReference type="Pfam" id="PF00072">
    <property type="entry name" value="Response_reg"/>
    <property type="match status" value="1"/>
</dbReference>
<name>A0ABQ2L7A2_9BACL</name>
<dbReference type="InterPro" id="IPR001789">
    <property type="entry name" value="Sig_transdc_resp-reg_receiver"/>
</dbReference>
<dbReference type="Proteomes" id="UP000606653">
    <property type="component" value="Unassembled WGS sequence"/>
</dbReference>
<dbReference type="Pfam" id="PF00486">
    <property type="entry name" value="Trans_reg_C"/>
    <property type="match status" value="1"/>
</dbReference>
<dbReference type="InterPro" id="IPR001867">
    <property type="entry name" value="OmpR/PhoB-type_DNA-bd"/>
</dbReference>
<dbReference type="InterPro" id="IPR039420">
    <property type="entry name" value="WalR-like"/>
</dbReference>
<gene>
    <name evidence="10" type="ORF">GCM10010969_31710</name>
</gene>
<reference evidence="11" key="1">
    <citation type="journal article" date="2019" name="Int. J. Syst. Evol. Microbiol.">
        <title>The Global Catalogue of Microorganisms (GCM) 10K type strain sequencing project: providing services to taxonomists for standard genome sequencing and annotation.</title>
        <authorList>
            <consortium name="The Broad Institute Genomics Platform"/>
            <consortium name="The Broad Institute Genome Sequencing Center for Infectious Disease"/>
            <person name="Wu L."/>
            <person name="Ma J."/>
        </authorList>
    </citation>
    <scope>NUCLEOTIDE SEQUENCE [LARGE SCALE GENOMIC DNA]</scope>
    <source>
        <strain evidence="11">CGMCC 1.6964</strain>
    </source>
</reference>
<dbReference type="PROSITE" id="PS50110">
    <property type="entry name" value="RESPONSE_REGULATORY"/>
    <property type="match status" value="1"/>
</dbReference>
<dbReference type="SUPFAM" id="SSF52172">
    <property type="entry name" value="CheY-like"/>
    <property type="match status" value="1"/>
</dbReference>
<dbReference type="SUPFAM" id="SSF46894">
    <property type="entry name" value="C-terminal effector domain of the bipartite response regulators"/>
    <property type="match status" value="1"/>
</dbReference>
<evidence type="ECO:0000313" key="11">
    <source>
        <dbReference type="Proteomes" id="UP000606653"/>
    </source>
</evidence>
<dbReference type="Gene3D" id="3.40.50.2300">
    <property type="match status" value="1"/>
</dbReference>
<evidence type="ECO:0000256" key="1">
    <source>
        <dbReference type="ARBA" id="ARBA00022553"/>
    </source>
</evidence>
<dbReference type="Gene3D" id="1.10.10.10">
    <property type="entry name" value="Winged helix-like DNA-binding domain superfamily/Winged helix DNA-binding domain"/>
    <property type="match status" value="1"/>
</dbReference>
<evidence type="ECO:0000259" key="9">
    <source>
        <dbReference type="PROSITE" id="PS51755"/>
    </source>
</evidence>
<dbReference type="CDD" id="cd00383">
    <property type="entry name" value="trans_reg_C"/>
    <property type="match status" value="1"/>
</dbReference>
<dbReference type="CDD" id="cd17574">
    <property type="entry name" value="REC_OmpR"/>
    <property type="match status" value="1"/>
</dbReference>
<evidence type="ECO:0000313" key="10">
    <source>
        <dbReference type="EMBL" id="GGO05369.1"/>
    </source>
</evidence>
<feature type="domain" description="OmpR/PhoB-type" evidence="9">
    <location>
        <begin position="137"/>
        <end position="236"/>
    </location>
</feature>
<accession>A0ABQ2L7A2</accession>
<evidence type="ECO:0000256" key="4">
    <source>
        <dbReference type="ARBA" id="ARBA00023125"/>
    </source>
</evidence>
<dbReference type="InterPro" id="IPR016032">
    <property type="entry name" value="Sig_transdc_resp-reg_C-effctor"/>
</dbReference>
<protein>
    <submittedName>
        <fullName evidence="10">DNA-binding response regulator</fullName>
    </submittedName>
</protein>
<dbReference type="GO" id="GO:0003677">
    <property type="term" value="F:DNA binding"/>
    <property type="evidence" value="ECO:0007669"/>
    <property type="project" value="UniProtKB-KW"/>
</dbReference>
<organism evidence="10 11">
    <name type="scientific">Saccharibacillus kuerlensis</name>
    <dbReference type="NCBI Taxonomy" id="459527"/>
    <lineage>
        <taxon>Bacteria</taxon>
        <taxon>Bacillati</taxon>
        <taxon>Bacillota</taxon>
        <taxon>Bacilli</taxon>
        <taxon>Bacillales</taxon>
        <taxon>Paenibacillaceae</taxon>
        <taxon>Saccharibacillus</taxon>
    </lineage>
</organism>
<dbReference type="SMART" id="SM00448">
    <property type="entry name" value="REC"/>
    <property type="match status" value="1"/>
</dbReference>
<dbReference type="InterPro" id="IPR036388">
    <property type="entry name" value="WH-like_DNA-bd_sf"/>
</dbReference>
<dbReference type="InterPro" id="IPR011006">
    <property type="entry name" value="CheY-like_superfamily"/>
</dbReference>
<keyword evidence="3" id="KW-0805">Transcription regulation</keyword>
<comment type="caution">
    <text evidence="10">The sequence shown here is derived from an EMBL/GenBank/DDBJ whole genome shotgun (WGS) entry which is preliminary data.</text>
</comment>
<dbReference type="SMART" id="SM00862">
    <property type="entry name" value="Trans_reg_C"/>
    <property type="match status" value="1"/>
</dbReference>
<evidence type="ECO:0000256" key="7">
    <source>
        <dbReference type="PROSITE-ProRule" id="PRU01091"/>
    </source>
</evidence>
<evidence type="ECO:0000256" key="3">
    <source>
        <dbReference type="ARBA" id="ARBA00023015"/>
    </source>
</evidence>
<evidence type="ECO:0000256" key="5">
    <source>
        <dbReference type="ARBA" id="ARBA00023163"/>
    </source>
</evidence>
<keyword evidence="4 7" id="KW-0238">DNA-binding</keyword>
<evidence type="ECO:0000256" key="2">
    <source>
        <dbReference type="ARBA" id="ARBA00023012"/>
    </source>
</evidence>
<feature type="domain" description="Response regulatory" evidence="8">
    <location>
        <begin position="7"/>
        <end position="120"/>
    </location>
</feature>
<keyword evidence="1 6" id="KW-0597">Phosphoprotein</keyword>
<evidence type="ECO:0000256" key="6">
    <source>
        <dbReference type="PROSITE-ProRule" id="PRU00169"/>
    </source>
</evidence>
<keyword evidence="2" id="KW-0902">Two-component regulatory system</keyword>
<proteinExistence type="predicted"/>
<sequence>MDTTNSKILIVEDDSAIAEIERDYLEINGYEVEIVDNGPAGIQRGGSGEFNLILLDVMLPGADGFAVCRKLRETVDIPILMVTARQEDIDKVRGLGLGADDYIVKPFSPGELVARVKANLAQYERLRSRSGGASAVNSELKVGQITIRPQSRRVYVRDEELSLKNKEYELLLFLVEHVDMVLSKETLYEKIWGYDAVGDSATVAVHINRLREKIEDNPGDPKVIQTVWGAGYRLKA</sequence>
<keyword evidence="5" id="KW-0804">Transcription</keyword>
<keyword evidence="11" id="KW-1185">Reference proteome</keyword>
<dbReference type="RefSeq" id="WP_018977314.1">
    <property type="nucleotide sequence ID" value="NZ_BMLN01000010.1"/>
</dbReference>
<dbReference type="PANTHER" id="PTHR48111">
    <property type="entry name" value="REGULATOR OF RPOS"/>
    <property type="match status" value="1"/>
</dbReference>
<dbReference type="PANTHER" id="PTHR48111:SF26">
    <property type="entry name" value="STAGE 0 SPORULATION PROTEIN A HOMOLOG"/>
    <property type="match status" value="1"/>
</dbReference>
<feature type="DNA-binding region" description="OmpR/PhoB-type" evidence="7">
    <location>
        <begin position="137"/>
        <end position="236"/>
    </location>
</feature>
<dbReference type="Gene3D" id="6.10.250.690">
    <property type="match status" value="1"/>
</dbReference>
<feature type="modified residue" description="4-aspartylphosphate" evidence="6">
    <location>
        <position position="56"/>
    </location>
</feature>
<dbReference type="PROSITE" id="PS51755">
    <property type="entry name" value="OMPR_PHOB"/>
    <property type="match status" value="1"/>
</dbReference>
<dbReference type="EMBL" id="BMLN01000010">
    <property type="protein sequence ID" value="GGO05369.1"/>
    <property type="molecule type" value="Genomic_DNA"/>
</dbReference>